<keyword evidence="1" id="KW-0472">Membrane</keyword>
<protein>
    <recommendedName>
        <fullName evidence="6">SmpA / OmlA family</fullName>
    </recommendedName>
</protein>
<gene>
    <name evidence="2" type="ORF">ABTW24_02890</name>
    <name evidence="3" type="ORF">NCTC11429_01120</name>
</gene>
<feature type="transmembrane region" description="Helical" evidence="1">
    <location>
        <begin position="6"/>
        <end position="25"/>
    </location>
</feature>
<dbReference type="PROSITE" id="PS51257">
    <property type="entry name" value="PROKAR_LIPOPROTEIN"/>
    <property type="match status" value="1"/>
</dbReference>
<sequence length="114" mass="13540">MLKNNYSITFIVFAFIALLGSCGLMRPMDFTNIKVGMNQQQVIQKIGKPNLVVASKKYDDGVLEIYEYIIGGDSTHVRRNWLHFFNNELQEWGPKENYSPNDYDEYHRRYRRNR</sequence>
<evidence type="ECO:0000313" key="5">
    <source>
        <dbReference type="Proteomes" id="UP001566204"/>
    </source>
</evidence>
<keyword evidence="1" id="KW-1133">Transmembrane helix</keyword>
<evidence type="ECO:0000313" key="3">
    <source>
        <dbReference type="EMBL" id="VTR33118.1"/>
    </source>
</evidence>
<reference evidence="2 5" key="2">
    <citation type="submission" date="2024-06" db="EMBL/GenBank/DDBJ databases">
        <title>Soil Sphingobacterium thalpophilum.</title>
        <authorList>
            <person name="Yang J."/>
            <person name="Li J."/>
        </authorList>
    </citation>
    <scope>NUCLEOTIDE SEQUENCE [LARGE SCALE GENOMIC DNA]</scope>
    <source>
        <strain evidence="2 5">22g91tb</strain>
    </source>
</reference>
<proteinExistence type="predicted"/>
<evidence type="ECO:0008006" key="6">
    <source>
        <dbReference type="Google" id="ProtNLM"/>
    </source>
</evidence>
<dbReference type="EMBL" id="JBEOQB010000001">
    <property type="protein sequence ID" value="MEZ0450537.1"/>
    <property type="molecule type" value="Genomic_DNA"/>
</dbReference>
<evidence type="ECO:0000256" key="1">
    <source>
        <dbReference type="SAM" id="Phobius"/>
    </source>
</evidence>
<keyword evidence="1" id="KW-0812">Transmembrane</keyword>
<organism evidence="3 4">
    <name type="scientific">Sphingobacterium thalpophilum</name>
    <dbReference type="NCBI Taxonomy" id="259"/>
    <lineage>
        <taxon>Bacteria</taxon>
        <taxon>Pseudomonadati</taxon>
        <taxon>Bacteroidota</taxon>
        <taxon>Sphingobacteriia</taxon>
        <taxon>Sphingobacteriales</taxon>
        <taxon>Sphingobacteriaceae</taxon>
        <taxon>Sphingobacterium</taxon>
    </lineage>
</organism>
<evidence type="ECO:0000313" key="2">
    <source>
        <dbReference type="EMBL" id="MEZ0450537.1"/>
    </source>
</evidence>
<dbReference type="AlphaFoldDB" id="A0A4V6KP21"/>
<accession>A0A4V6KP21</accession>
<dbReference type="STRING" id="1123265.GCA_000686625_04037"/>
<reference evidence="3 4" key="1">
    <citation type="submission" date="2019-05" db="EMBL/GenBank/DDBJ databases">
        <authorList>
            <consortium name="Pathogen Informatics"/>
        </authorList>
    </citation>
    <scope>NUCLEOTIDE SEQUENCE [LARGE SCALE GENOMIC DNA]</scope>
    <source>
        <strain evidence="3 4">NCTC11429</strain>
    </source>
</reference>
<keyword evidence="5" id="KW-1185">Reference proteome</keyword>
<dbReference type="KEGG" id="stha:NCTC11429_01120"/>
<name>A0A4V6KP21_9SPHI</name>
<dbReference type="RefSeq" id="WP_037533761.1">
    <property type="nucleotide sequence ID" value="NZ_CP141191.1"/>
</dbReference>
<dbReference type="EMBL" id="LR590484">
    <property type="protein sequence ID" value="VTR33118.1"/>
    <property type="molecule type" value="Genomic_DNA"/>
</dbReference>
<dbReference type="Proteomes" id="UP001566204">
    <property type="component" value="Unassembled WGS sequence"/>
</dbReference>
<dbReference type="Proteomes" id="UP000308196">
    <property type="component" value="Chromosome"/>
</dbReference>
<evidence type="ECO:0000313" key="4">
    <source>
        <dbReference type="Proteomes" id="UP000308196"/>
    </source>
</evidence>
<dbReference type="GeneID" id="78461896"/>